<dbReference type="AlphaFoldDB" id="A0A976IET4"/>
<dbReference type="GO" id="GO:0046872">
    <property type="term" value="F:metal ion binding"/>
    <property type="evidence" value="ECO:0007669"/>
    <property type="project" value="UniProtKB-KW"/>
</dbReference>
<feature type="domain" description="RIOX1/NO66-like C-terminal winged helix" evidence="14">
    <location>
        <begin position="33"/>
        <end position="126"/>
    </location>
</feature>
<comment type="similarity">
    <text evidence="3">Belongs to the ROX family. NO66 subfamily.</text>
</comment>
<evidence type="ECO:0000256" key="12">
    <source>
        <dbReference type="ARBA" id="ARBA00023163"/>
    </source>
</evidence>
<dbReference type="OrthoDB" id="425950at2759"/>
<dbReference type="KEGG" id="blac:94348668"/>
<keyword evidence="12" id="KW-0804">Transcription</keyword>
<comment type="caution">
    <text evidence="15">The sequence shown here is derived from an EMBL/GenBank/DDBJ whole genome shotgun (WGS) entry which is preliminary data.</text>
</comment>
<evidence type="ECO:0000256" key="10">
    <source>
        <dbReference type="ARBA" id="ARBA00023004"/>
    </source>
</evidence>
<proteinExistence type="inferred from homology"/>
<dbReference type="FunFam" id="3.90.930.40:FF:000001">
    <property type="entry name" value="ribosomal oxygenase 1 isoform X1"/>
    <property type="match status" value="1"/>
</dbReference>
<evidence type="ECO:0000313" key="16">
    <source>
        <dbReference type="Proteomes" id="UP000294530"/>
    </source>
</evidence>
<accession>A0A976IET4</accession>
<evidence type="ECO:0000256" key="9">
    <source>
        <dbReference type="ARBA" id="ARBA00023002"/>
    </source>
</evidence>
<name>A0A976IET4_BRELC</name>
<dbReference type="InterPro" id="IPR049043">
    <property type="entry name" value="WHD_RIOX1"/>
</dbReference>
<evidence type="ECO:0000256" key="7">
    <source>
        <dbReference type="ARBA" id="ARBA00022853"/>
    </source>
</evidence>
<evidence type="ECO:0000256" key="3">
    <source>
        <dbReference type="ARBA" id="ARBA00010309"/>
    </source>
</evidence>
<organism evidence="15 16">
    <name type="scientific">Bremia lactucae</name>
    <name type="common">Lettuce downy mildew</name>
    <dbReference type="NCBI Taxonomy" id="4779"/>
    <lineage>
        <taxon>Eukaryota</taxon>
        <taxon>Sar</taxon>
        <taxon>Stramenopiles</taxon>
        <taxon>Oomycota</taxon>
        <taxon>Peronosporomycetes</taxon>
        <taxon>Peronosporales</taxon>
        <taxon>Peronosporaceae</taxon>
        <taxon>Bremia</taxon>
    </lineage>
</organism>
<sequence length="129" mass="14785">MAPVIHSTPREQLPLRRCGNTLTKVTSDGSPLQKITVKTQLQLIRHGVARLLIEDGKAVLYHCRENSRMHHEVPIAPLEFELDDAESIEYILKSYPEYFRVGDMPHEDPYDQTELAKALFKEGILIFQS</sequence>
<dbReference type="RefSeq" id="XP_067818558.1">
    <property type="nucleotide sequence ID" value="XM_067962997.1"/>
</dbReference>
<keyword evidence="7" id="KW-0156">Chromatin regulator</keyword>
<evidence type="ECO:0000256" key="6">
    <source>
        <dbReference type="ARBA" id="ARBA00022723"/>
    </source>
</evidence>
<evidence type="ECO:0000256" key="5">
    <source>
        <dbReference type="ARBA" id="ARBA00022491"/>
    </source>
</evidence>
<keyword evidence="8" id="KW-0223">Dioxygenase</keyword>
<dbReference type="GO" id="GO:0140680">
    <property type="term" value="F:histone H3K36me/H3K36me2 demethylase activity"/>
    <property type="evidence" value="ECO:0007669"/>
    <property type="project" value="UniProtKB-EC"/>
</dbReference>
<comment type="cofactor">
    <cofactor evidence="1">
        <name>Fe(2+)</name>
        <dbReference type="ChEBI" id="CHEBI:29033"/>
    </cofactor>
</comment>
<keyword evidence="5" id="KW-0678">Repressor</keyword>
<evidence type="ECO:0000256" key="13">
    <source>
        <dbReference type="ARBA" id="ARBA00023242"/>
    </source>
</evidence>
<dbReference type="Pfam" id="PF21233">
    <property type="entry name" value="WHD_RIOX1"/>
    <property type="match status" value="1"/>
</dbReference>
<keyword evidence="6" id="KW-0479">Metal-binding</keyword>
<protein>
    <recommendedName>
        <fullName evidence="4">[histone H3]-dimethyl-L-lysine(36) demethylase</fullName>
        <ecNumber evidence="4">1.14.11.27</ecNumber>
    </recommendedName>
</protein>
<keyword evidence="11" id="KW-0805">Transcription regulation</keyword>
<keyword evidence="16" id="KW-1185">Reference proteome</keyword>
<dbReference type="Gene3D" id="3.90.930.40">
    <property type="match status" value="1"/>
</dbReference>
<evidence type="ECO:0000313" key="15">
    <source>
        <dbReference type="EMBL" id="TDH69059.1"/>
    </source>
</evidence>
<evidence type="ECO:0000256" key="2">
    <source>
        <dbReference type="ARBA" id="ARBA00004123"/>
    </source>
</evidence>
<gene>
    <name evidence="15" type="ORF">CCR75_004911</name>
</gene>
<dbReference type="EMBL" id="SHOA02000019">
    <property type="protein sequence ID" value="TDH69059.1"/>
    <property type="molecule type" value="Genomic_DNA"/>
</dbReference>
<keyword evidence="9" id="KW-0560">Oxidoreductase</keyword>
<comment type="subcellular location">
    <subcellularLocation>
        <location evidence="2">Nucleus</location>
    </subcellularLocation>
</comment>
<dbReference type="EC" id="1.14.11.27" evidence="4"/>
<keyword evidence="13" id="KW-0539">Nucleus</keyword>
<evidence type="ECO:0000256" key="8">
    <source>
        <dbReference type="ARBA" id="ARBA00022964"/>
    </source>
</evidence>
<evidence type="ECO:0000259" key="14">
    <source>
        <dbReference type="Pfam" id="PF21233"/>
    </source>
</evidence>
<evidence type="ECO:0000256" key="11">
    <source>
        <dbReference type="ARBA" id="ARBA00023015"/>
    </source>
</evidence>
<dbReference type="GeneID" id="94348668"/>
<evidence type="ECO:0000256" key="4">
    <source>
        <dbReference type="ARBA" id="ARBA00013246"/>
    </source>
</evidence>
<dbReference type="Proteomes" id="UP000294530">
    <property type="component" value="Unassembled WGS sequence"/>
</dbReference>
<keyword evidence="10" id="KW-0408">Iron</keyword>
<dbReference type="GO" id="GO:0005634">
    <property type="term" value="C:nucleus"/>
    <property type="evidence" value="ECO:0007669"/>
    <property type="project" value="UniProtKB-SubCell"/>
</dbReference>
<evidence type="ECO:0000256" key="1">
    <source>
        <dbReference type="ARBA" id="ARBA00001954"/>
    </source>
</evidence>
<reference evidence="15 16" key="1">
    <citation type="journal article" date="2021" name="Genome Biol.">
        <title>AFLAP: assembly-free linkage analysis pipeline using k-mers from genome sequencing data.</title>
        <authorList>
            <person name="Fletcher K."/>
            <person name="Zhang L."/>
            <person name="Gil J."/>
            <person name="Han R."/>
            <person name="Cavanaugh K."/>
            <person name="Michelmore R."/>
        </authorList>
    </citation>
    <scope>NUCLEOTIDE SEQUENCE [LARGE SCALE GENOMIC DNA]</scope>
    <source>
        <strain evidence="15 16">SF5</strain>
    </source>
</reference>